<sequence length="388" mass="40593">MVLAISAVLFVLFSVALESFFQVSNLLSLLQNVSILGILAIGMSVVIIGRGIDLTMVAVMVFSVGWSFSMYLDGMAIGPALALGLLLALAIGAVNGILIAYVEIPAIFATLAMATAISGLGRFALVDTDTLFITQDLGLLGQIGSGRLGAVVPMPVVLFLVLACLAYVGLRFTRYGAFVYAIGDNYMAARNNGIANRPMTVLMYTVSAAIAFAAGLIMTTTVSTVNTKLANSTMVYDIILVVVIGGIGLSGGKGSIRNVLSGTILIGLLLNGMTIMNISYSVQSIIKAVILLAAIIVDSMLNPRTNRPLSKGTSDAAISNIFQVSREEKSWNSESSRRHSPSPRCSAVSPGCKAPRSPKGRMTGSTISTRRPSRASASPSCRSLPATT</sequence>
<dbReference type="Proteomes" id="UP000187059">
    <property type="component" value="Plasmid pPABY1"/>
</dbReference>
<feature type="transmembrane region" description="Helical" evidence="9">
    <location>
        <begin position="146"/>
        <end position="170"/>
    </location>
</feature>
<keyword evidence="6 9" id="KW-1133">Transmembrane helix</keyword>
<dbReference type="AlphaFoldDB" id="A0A1P8UMQ3"/>
<evidence type="ECO:0000256" key="4">
    <source>
        <dbReference type="ARBA" id="ARBA00022519"/>
    </source>
</evidence>
<feature type="transmembrane region" description="Helical" evidence="9">
    <location>
        <begin position="201"/>
        <end position="222"/>
    </location>
</feature>
<keyword evidence="7 9" id="KW-0472">Membrane</keyword>
<dbReference type="GO" id="GO:0022857">
    <property type="term" value="F:transmembrane transporter activity"/>
    <property type="evidence" value="ECO:0007669"/>
    <property type="project" value="InterPro"/>
</dbReference>
<dbReference type="PANTHER" id="PTHR32196:SF21">
    <property type="entry name" value="ABC TRANSPORTER PERMEASE PROTEIN YPHD-RELATED"/>
    <property type="match status" value="1"/>
</dbReference>
<dbReference type="CDD" id="cd06579">
    <property type="entry name" value="TM_PBP1_transp_AraH_like"/>
    <property type="match status" value="1"/>
</dbReference>
<comment type="subcellular location">
    <subcellularLocation>
        <location evidence="1">Cell membrane</location>
        <topology evidence="1">Multi-pass membrane protein</topology>
    </subcellularLocation>
</comment>
<gene>
    <name evidence="10" type="ORF">Ga0080574_TMP319</name>
</gene>
<evidence type="ECO:0000256" key="8">
    <source>
        <dbReference type="SAM" id="MobiDB-lite"/>
    </source>
</evidence>
<keyword evidence="10" id="KW-0614">Plasmid</keyword>
<dbReference type="PANTHER" id="PTHR32196">
    <property type="entry name" value="ABC TRANSPORTER PERMEASE PROTEIN YPHD-RELATED-RELATED"/>
    <property type="match status" value="1"/>
</dbReference>
<evidence type="ECO:0000256" key="7">
    <source>
        <dbReference type="ARBA" id="ARBA00023136"/>
    </source>
</evidence>
<keyword evidence="2" id="KW-0813">Transport</keyword>
<evidence type="ECO:0000256" key="3">
    <source>
        <dbReference type="ARBA" id="ARBA00022475"/>
    </source>
</evidence>
<feature type="transmembrane region" description="Helical" evidence="9">
    <location>
        <begin position="259"/>
        <end position="278"/>
    </location>
</feature>
<name>A0A1P8UMQ3_9RHOB</name>
<geneLocation type="plasmid" evidence="11">
    <name>ppaby1</name>
</geneLocation>
<protein>
    <submittedName>
        <fullName evidence="10">Ribose transport system permease protein</fullName>
    </submittedName>
</protein>
<proteinExistence type="predicted"/>
<evidence type="ECO:0000256" key="9">
    <source>
        <dbReference type="SAM" id="Phobius"/>
    </source>
</evidence>
<feature type="transmembrane region" description="Helical" evidence="9">
    <location>
        <begin position="26"/>
        <end position="47"/>
    </location>
</feature>
<evidence type="ECO:0000313" key="11">
    <source>
        <dbReference type="Proteomes" id="UP000187059"/>
    </source>
</evidence>
<evidence type="ECO:0000256" key="5">
    <source>
        <dbReference type="ARBA" id="ARBA00022692"/>
    </source>
</evidence>
<feature type="region of interest" description="Disordered" evidence="8">
    <location>
        <begin position="329"/>
        <end position="388"/>
    </location>
</feature>
<keyword evidence="4" id="KW-0997">Cell inner membrane</keyword>
<evidence type="ECO:0000256" key="1">
    <source>
        <dbReference type="ARBA" id="ARBA00004651"/>
    </source>
</evidence>
<feature type="transmembrane region" description="Helical" evidence="9">
    <location>
        <begin position="284"/>
        <end position="301"/>
    </location>
</feature>
<organism evidence="10 11">
    <name type="scientific">Salipiger abyssi</name>
    <dbReference type="NCBI Taxonomy" id="1250539"/>
    <lineage>
        <taxon>Bacteria</taxon>
        <taxon>Pseudomonadati</taxon>
        <taxon>Pseudomonadota</taxon>
        <taxon>Alphaproteobacteria</taxon>
        <taxon>Rhodobacterales</taxon>
        <taxon>Roseobacteraceae</taxon>
        <taxon>Salipiger</taxon>
    </lineage>
</organism>
<accession>A0A1P8UMQ3</accession>
<keyword evidence="11" id="KW-1185">Reference proteome</keyword>
<evidence type="ECO:0000313" key="10">
    <source>
        <dbReference type="EMBL" id="APZ50653.1"/>
    </source>
</evidence>
<keyword evidence="3" id="KW-1003">Cell membrane</keyword>
<feature type="transmembrane region" description="Helical" evidence="9">
    <location>
        <begin position="234"/>
        <end position="252"/>
    </location>
</feature>
<reference evidence="10 11" key="1">
    <citation type="submission" date="2016-04" db="EMBL/GenBank/DDBJ databases">
        <title>Deep-sea bacteria in the southern Pacific.</title>
        <authorList>
            <person name="Tang K."/>
        </authorList>
    </citation>
    <scope>NUCLEOTIDE SEQUENCE [LARGE SCALE GENOMIC DNA]</scope>
    <source>
        <strain evidence="10 11">JLT2014</strain>
        <plasmid evidence="11">ppaby1</plasmid>
    </source>
</reference>
<feature type="transmembrane region" description="Helical" evidence="9">
    <location>
        <begin position="78"/>
        <end position="99"/>
    </location>
</feature>
<evidence type="ECO:0000256" key="6">
    <source>
        <dbReference type="ARBA" id="ARBA00022989"/>
    </source>
</evidence>
<feature type="transmembrane region" description="Helical" evidence="9">
    <location>
        <begin position="106"/>
        <end position="126"/>
    </location>
</feature>
<keyword evidence="5 9" id="KW-0812">Transmembrane</keyword>
<feature type="compositionally biased region" description="Low complexity" evidence="8">
    <location>
        <begin position="365"/>
        <end position="388"/>
    </location>
</feature>
<dbReference type="KEGG" id="paby:Ga0080574_TMP319"/>
<feature type="transmembrane region" description="Helical" evidence="9">
    <location>
        <begin position="54"/>
        <end position="72"/>
    </location>
</feature>
<dbReference type="GO" id="GO:0005886">
    <property type="term" value="C:plasma membrane"/>
    <property type="evidence" value="ECO:0007669"/>
    <property type="project" value="UniProtKB-SubCell"/>
</dbReference>
<dbReference type="EMBL" id="CP015091">
    <property type="protein sequence ID" value="APZ50653.1"/>
    <property type="molecule type" value="Genomic_DNA"/>
</dbReference>
<dbReference type="Pfam" id="PF02653">
    <property type="entry name" value="BPD_transp_2"/>
    <property type="match status" value="1"/>
</dbReference>
<dbReference type="InterPro" id="IPR001851">
    <property type="entry name" value="ABC_transp_permease"/>
</dbReference>
<evidence type="ECO:0000256" key="2">
    <source>
        <dbReference type="ARBA" id="ARBA00022448"/>
    </source>
</evidence>